<dbReference type="SFLD" id="SFLDS00003">
    <property type="entry name" value="Haloacid_Dehalogenase"/>
    <property type="match status" value="1"/>
</dbReference>
<sequence length="200" mass="21859">MLRGALLDRDGVLLLPDEDAFYQAAVRMAAHGAGLERALNALARTQREALEAVRLLRVRSLEEEESFWLAQARGLVQALRLPFGPEDLLAAWPYYRFLKPAPGALGLLRALKGRGLKVGVLSNTLPSLRESLAYHGLDRYVDGFFASCSLGVAKPDPRAFLLALEALGLAPEETLYLDDNPENVQVALELGMKAQVHALS</sequence>
<dbReference type="RefSeq" id="WP_038060755.1">
    <property type="nucleotide sequence ID" value="NZ_JPSL02000040.1"/>
</dbReference>
<evidence type="ECO:0000313" key="1">
    <source>
        <dbReference type="EMBL" id="KGQ22929.1"/>
    </source>
</evidence>
<keyword evidence="1" id="KW-0378">Hydrolase</keyword>
<dbReference type="EMBL" id="JPSL02000040">
    <property type="protein sequence ID" value="KGQ22929.1"/>
    <property type="molecule type" value="Genomic_DNA"/>
</dbReference>
<dbReference type="PANTHER" id="PTHR43611">
    <property type="entry name" value="ALPHA-D-GLUCOSE 1-PHOSPHATE PHOSPHATASE"/>
    <property type="match status" value="1"/>
</dbReference>
<dbReference type="NCBIfam" id="TIGR01509">
    <property type="entry name" value="HAD-SF-IA-v3"/>
    <property type="match status" value="1"/>
</dbReference>
<dbReference type="PANTHER" id="PTHR43611:SF3">
    <property type="entry name" value="FLAVIN MONONUCLEOTIDE HYDROLASE 1, CHLOROPLATIC"/>
    <property type="match status" value="1"/>
</dbReference>
<comment type="caution">
    <text evidence="1">The sequence shown here is derived from an EMBL/GenBank/DDBJ whole genome shotgun (WGS) entry which is preliminary data.</text>
</comment>
<dbReference type="Proteomes" id="UP000030364">
    <property type="component" value="Unassembled WGS sequence"/>
</dbReference>
<name>A0A0A2XCN1_THEFI</name>
<reference evidence="1 2" key="1">
    <citation type="journal article" date="2015" name="Genome Announc.">
        <title>Draft Genome Sequence of the Thermophile Thermus filiformis ATCC 43280, Producer of Carotenoid-(Di)glucoside-Branched Fatty Acid (Di)esters and Source of Hyperthermostable Enzymes of Biotechnological Interest.</title>
        <authorList>
            <person name="Mandelli F."/>
            <person name="Oliveira Ramires B."/>
            <person name="Couger M.B."/>
            <person name="Paixao D.A."/>
            <person name="Camilo C.M."/>
            <person name="Polikarpov I."/>
            <person name="Prade R."/>
            <person name="Riano-Pachon D.M."/>
            <person name="Squina F.M."/>
        </authorList>
    </citation>
    <scope>NUCLEOTIDE SEQUENCE [LARGE SCALE GENOMIC DNA]</scope>
    <source>
        <strain evidence="1 2">ATCC 43280</strain>
    </source>
</reference>
<evidence type="ECO:0000313" key="2">
    <source>
        <dbReference type="Proteomes" id="UP000030364"/>
    </source>
</evidence>
<dbReference type="SFLD" id="SFLDG01129">
    <property type="entry name" value="C1.5:_HAD__Beta-PGM__Phosphata"/>
    <property type="match status" value="1"/>
</dbReference>
<dbReference type="AlphaFoldDB" id="A0A0A2XCN1"/>
<dbReference type="Pfam" id="PF00702">
    <property type="entry name" value="Hydrolase"/>
    <property type="match status" value="1"/>
</dbReference>
<dbReference type="Gene3D" id="3.40.50.1000">
    <property type="entry name" value="HAD superfamily/HAD-like"/>
    <property type="match status" value="1"/>
</dbReference>
<dbReference type="InterPro" id="IPR006439">
    <property type="entry name" value="HAD-SF_hydro_IA"/>
</dbReference>
<protein>
    <submittedName>
        <fullName evidence="1">Hydrolase</fullName>
    </submittedName>
</protein>
<dbReference type="PATRIC" id="fig|276.5.peg.212"/>
<keyword evidence="2" id="KW-1185">Reference proteome</keyword>
<dbReference type="SUPFAM" id="SSF56784">
    <property type="entry name" value="HAD-like"/>
    <property type="match status" value="1"/>
</dbReference>
<dbReference type="GO" id="GO:0016787">
    <property type="term" value="F:hydrolase activity"/>
    <property type="evidence" value="ECO:0007669"/>
    <property type="project" value="UniProtKB-KW"/>
</dbReference>
<organism evidence="1 2">
    <name type="scientific">Thermus filiformis</name>
    <dbReference type="NCBI Taxonomy" id="276"/>
    <lineage>
        <taxon>Bacteria</taxon>
        <taxon>Thermotogati</taxon>
        <taxon>Deinococcota</taxon>
        <taxon>Deinococci</taxon>
        <taxon>Thermales</taxon>
        <taxon>Thermaceae</taxon>
        <taxon>Thermus</taxon>
    </lineage>
</organism>
<accession>A0A0A2XCN1</accession>
<dbReference type="InterPro" id="IPR023214">
    <property type="entry name" value="HAD_sf"/>
</dbReference>
<dbReference type="PRINTS" id="PR00413">
    <property type="entry name" value="HADHALOGNASE"/>
</dbReference>
<proteinExistence type="predicted"/>
<gene>
    <name evidence="1" type="ORF">THFILI_09015</name>
</gene>
<dbReference type="STRING" id="276.THFILI_09015"/>
<dbReference type="InterPro" id="IPR036412">
    <property type="entry name" value="HAD-like_sf"/>
</dbReference>
<dbReference type="OrthoDB" id="9797415at2"/>